<dbReference type="EMBL" id="MU275914">
    <property type="protein sequence ID" value="KAI0046929.1"/>
    <property type="molecule type" value="Genomic_DNA"/>
</dbReference>
<gene>
    <name evidence="1" type="ORF">FA95DRAFT_1559601</name>
</gene>
<dbReference type="Proteomes" id="UP000814033">
    <property type="component" value="Unassembled WGS sequence"/>
</dbReference>
<proteinExistence type="predicted"/>
<sequence length="421" mass="47274">MTGPCLSLRLPPEIWGEIFEHVAFVPGLMDVDVADPFATPTTTTPFAPFSRTELRRSLRKRLSLALVCKTWHPTALPFLYRCVHIRRDADAQNLEPVLRRSGLLLGSYVRHLIVDIDGAPKHDWTPLAQCFPNLEILTAPEAGIVCKSLGTYRLLPSRIMDIREPIKYPETPFLRSLAEACGQALLRLHVNTDYVTREDFNNMLALMPRLRTLLHGHHHGGATLELFRPPHLTFVTIHDGIQSAFKDIEEPFPSVRHAFVYDRLYHHGTPTDLLRFLTIQGPLLTTFHLDVTGVARSTSLADVLRGCPNLAHLILYFRALPLWMDMHTVGFVPCLGIHVKEPDRATVTDYMTFIRSLGHLDCPSRRVVRVLNPEVSGVVRPYLEGSTKAADTEVRQKVAAGLLQVEDHTGRPMGRTAAAKP</sequence>
<protein>
    <submittedName>
        <fullName evidence="1">Uncharacterized protein</fullName>
    </submittedName>
</protein>
<reference evidence="1" key="1">
    <citation type="submission" date="2021-02" db="EMBL/GenBank/DDBJ databases">
        <authorList>
            <consortium name="DOE Joint Genome Institute"/>
            <person name="Ahrendt S."/>
            <person name="Looney B.P."/>
            <person name="Miyauchi S."/>
            <person name="Morin E."/>
            <person name="Drula E."/>
            <person name="Courty P.E."/>
            <person name="Chicoki N."/>
            <person name="Fauchery L."/>
            <person name="Kohler A."/>
            <person name="Kuo A."/>
            <person name="Labutti K."/>
            <person name="Pangilinan J."/>
            <person name="Lipzen A."/>
            <person name="Riley R."/>
            <person name="Andreopoulos W."/>
            <person name="He G."/>
            <person name="Johnson J."/>
            <person name="Barry K.W."/>
            <person name="Grigoriev I.V."/>
            <person name="Nagy L."/>
            <person name="Hibbett D."/>
            <person name="Henrissat B."/>
            <person name="Matheny P.B."/>
            <person name="Labbe J."/>
            <person name="Martin F."/>
        </authorList>
    </citation>
    <scope>NUCLEOTIDE SEQUENCE</scope>
    <source>
        <strain evidence="1">FP105234-sp</strain>
    </source>
</reference>
<organism evidence="1 2">
    <name type="scientific">Auriscalpium vulgare</name>
    <dbReference type="NCBI Taxonomy" id="40419"/>
    <lineage>
        <taxon>Eukaryota</taxon>
        <taxon>Fungi</taxon>
        <taxon>Dikarya</taxon>
        <taxon>Basidiomycota</taxon>
        <taxon>Agaricomycotina</taxon>
        <taxon>Agaricomycetes</taxon>
        <taxon>Russulales</taxon>
        <taxon>Auriscalpiaceae</taxon>
        <taxon>Auriscalpium</taxon>
    </lineage>
</organism>
<accession>A0ACB8RRM2</accession>
<comment type="caution">
    <text evidence="1">The sequence shown here is derived from an EMBL/GenBank/DDBJ whole genome shotgun (WGS) entry which is preliminary data.</text>
</comment>
<evidence type="ECO:0000313" key="2">
    <source>
        <dbReference type="Proteomes" id="UP000814033"/>
    </source>
</evidence>
<reference evidence="1" key="2">
    <citation type="journal article" date="2022" name="New Phytol.">
        <title>Evolutionary transition to the ectomycorrhizal habit in the genomes of a hyperdiverse lineage of mushroom-forming fungi.</title>
        <authorList>
            <person name="Looney B."/>
            <person name="Miyauchi S."/>
            <person name="Morin E."/>
            <person name="Drula E."/>
            <person name="Courty P.E."/>
            <person name="Kohler A."/>
            <person name="Kuo A."/>
            <person name="LaButti K."/>
            <person name="Pangilinan J."/>
            <person name="Lipzen A."/>
            <person name="Riley R."/>
            <person name="Andreopoulos W."/>
            <person name="He G."/>
            <person name="Johnson J."/>
            <person name="Nolan M."/>
            <person name="Tritt A."/>
            <person name="Barry K.W."/>
            <person name="Grigoriev I.V."/>
            <person name="Nagy L.G."/>
            <person name="Hibbett D."/>
            <person name="Henrissat B."/>
            <person name="Matheny P.B."/>
            <person name="Labbe J."/>
            <person name="Martin F.M."/>
        </authorList>
    </citation>
    <scope>NUCLEOTIDE SEQUENCE</scope>
    <source>
        <strain evidence="1">FP105234-sp</strain>
    </source>
</reference>
<name>A0ACB8RRM2_9AGAM</name>
<keyword evidence="2" id="KW-1185">Reference proteome</keyword>
<evidence type="ECO:0000313" key="1">
    <source>
        <dbReference type="EMBL" id="KAI0046929.1"/>
    </source>
</evidence>